<dbReference type="RefSeq" id="WP_368572344.1">
    <property type="nucleotide sequence ID" value="NZ_JBDLOU010000003.1"/>
</dbReference>
<reference evidence="2 3" key="1">
    <citation type="submission" date="2024-04" db="EMBL/GenBank/DDBJ databases">
        <title>Genomic Markers of Mycobacteria.</title>
        <authorList>
            <person name="Soliman M.S."/>
            <person name="Elkholy A."/>
            <person name="Soliman N.S."/>
            <person name="Abbas A."/>
            <person name="Khayrat S."/>
            <person name="Shawky S."/>
        </authorList>
    </citation>
    <scope>NUCLEOTIDE SEQUENCE [LARGE SCALE GENOMIC DNA]</scope>
    <source>
        <strain evidence="2 3">Egy-CU-AM5</strain>
    </source>
</reference>
<keyword evidence="3" id="KW-1185">Reference proteome</keyword>
<dbReference type="EMBL" id="JBDLOU010000003">
    <property type="protein sequence ID" value="MEX3737054.1"/>
    <property type="molecule type" value="Genomic_DNA"/>
</dbReference>
<dbReference type="InterPro" id="IPR001387">
    <property type="entry name" value="Cro/C1-type_HTH"/>
</dbReference>
<evidence type="ECO:0000313" key="3">
    <source>
        <dbReference type="Proteomes" id="UP001558474"/>
    </source>
</evidence>
<evidence type="ECO:0000259" key="1">
    <source>
        <dbReference type="PROSITE" id="PS50943"/>
    </source>
</evidence>
<proteinExistence type="predicted"/>
<organism evidence="2 3">
    <name type="scientific">Mycolicibacterium porcinum</name>
    <dbReference type="NCBI Taxonomy" id="39693"/>
    <lineage>
        <taxon>Bacteria</taxon>
        <taxon>Bacillati</taxon>
        <taxon>Actinomycetota</taxon>
        <taxon>Actinomycetes</taxon>
        <taxon>Mycobacteriales</taxon>
        <taxon>Mycobacteriaceae</taxon>
        <taxon>Mycolicibacterium</taxon>
    </lineage>
</organism>
<dbReference type="PROSITE" id="PS50943">
    <property type="entry name" value="HTH_CROC1"/>
    <property type="match status" value="1"/>
</dbReference>
<dbReference type="SUPFAM" id="SSF47413">
    <property type="entry name" value="lambda repressor-like DNA-binding domains"/>
    <property type="match status" value="1"/>
</dbReference>
<gene>
    <name evidence="2" type="ORF">ABFW12_02280</name>
</gene>
<feature type="domain" description="HTH cro/C1-type" evidence="1">
    <location>
        <begin position="49"/>
        <end position="78"/>
    </location>
</feature>
<dbReference type="SMART" id="SM00530">
    <property type="entry name" value="HTH_XRE"/>
    <property type="match status" value="1"/>
</dbReference>
<accession>A0ABV3V7K4</accession>
<protein>
    <recommendedName>
        <fullName evidence="1">HTH cro/C1-type domain-containing protein</fullName>
    </recommendedName>
</protein>
<dbReference type="Gene3D" id="1.10.260.40">
    <property type="entry name" value="lambda repressor-like DNA-binding domains"/>
    <property type="match status" value="1"/>
</dbReference>
<comment type="caution">
    <text evidence="2">The sequence shown here is derived from an EMBL/GenBank/DDBJ whole genome shotgun (WGS) entry which is preliminary data.</text>
</comment>
<dbReference type="InterPro" id="IPR010982">
    <property type="entry name" value="Lambda_DNA-bd_dom_sf"/>
</dbReference>
<evidence type="ECO:0000313" key="2">
    <source>
        <dbReference type="EMBL" id="MEX3737054.1"/>
    </source>
</evidence>
<dbReference type="Proteomes" id="UP001558474">
    <property type="component" value="Unassembled WGS sequence"/>
</dbReference>
<name>A0ABV3V7K4_9MYCO</name>
<sequence>MAGKKSDLGPIGEHVALAVRKFRELRRFSYADLSRTLAQYGRDIPPLGLRRIESGERRVDADDLAALAVALNVSPLALLLPMQDSRVLPADEDAHPSEEIWRWGRGFSPLGILPGEGLSGSDVPIFAFVEASNPNPSTDLGVDIEELRSLSEAMSRFVKKAGPHGDDQ</sequence>